<name>A0ABS7PMX9_9SPHN</name>
<gene>
    <name evidence="3" type="ORF">K7G82_08605</name>
</gene>
<organism evidence="3 4">
    <name type="scientific">Sphingomonas colocasiae</name>
    <dbReference type="NCBI Taxonomy" id="1848973"/>
    <lineage>
        <taxon>Bacteria</taxon>
        <taxon>Pseudomonadati</taxon>
        <taxon>Pseudomonadota</taxon>
        <taxon>Alphaproteobacteria</taxon>
        <taxon>Sphingomonadales</taxon>
        <taxon>Sphingomonadaceae</taxon>
        <taxon>Sphingomonas</taxon>
    </lineage>
</organism>
<feature type="chain" id="PRO_5047370027" description="DUF1254 domain-containing protein" evidence="2">
    <location>
        <begin position="22"/>
        <end position="354"/>
    </location>
</feature>
<sequence>MLRTVLICVSALALSTIGVQAQQGPQEIRLSAKKAFKHKHSGLEVPPMLDGIARSNITALEDDQLDTFIRFDRPDASEGITVYIYREVGNALPVWFDRARWAIETRAQLYGTPRRINEKLTFTPPGRSGDAGMIAIYMPSTGAYQSTGVALVPMGEWLVKIRYSSGTIAPDALAERIRGVLAALRWPGKLDDAPPAIPVEPCATSLPAQARSHPAPGDGASNLAGAMMSLPSLTGQFRAKGAPPPRWCRDDGVEPKGNVYRPDDASDRYLIALSDAGRGISVRPDGFAGLIEPDAKPSWRIEMLDLSRITAFASQDRLPPPSQAIEIVRSGDYVTRTSTWGKKSNIEVNADALK</sequence>
<keyword evidence="2" id="KW-0732">Signal</keyword>
<evidence type="ECO:0000313" key="3">
    <source>
        <dbReference type="EMBL" id="MBY8822349.1"/>
    </source>
</evidence>
<evidence type="ECO:0000313" key="4">
    <source>
        <dbReference type="Proteomes" id="UP000706039"/>
    </source>
</evidence>
<reference evidence="3 4" key="1">
    <citation type="submission" date="2021-08" db="EMBL/GenBank/DDBJ databases">
        <authorList>
            <person name="Tuo L."/>
        </authorList>
    </citation>
    <scope>NUCLEOTIDE SEQUENCE [LARGE SCALE GENOMIC DNA]</scope>
    <source>
        <strain evidence="3 4">JCM 31229</strain>
    </source>
</reference>
<dbReference type="EMBL" id="JAINVV010000004">
    <property type="protein sequence ID" value="MBY8822349.1"/>
    <property type="molecule type" value="Genomic_DNA"/>
</dbReference>
<evidence type="ECO:0008006" key="5">
    <source>
        <dbReference type="Google" id="ProtNLM"/>
    </source>
</evidence>
<comment type="caution">
    <text evidence="3">The sequence shown here is derived from an EMBL/GenBank/DDBJ whole genome shotgun (WGS) entry which is preliminary data.</text>
</comment>
<keyword evidence="4" id="KW-1185">Reference proteome</keyword>
<evidence type="ECO:0000256" key="2">
    <source>
        <dbReference type="SAM" id="SignalP"/>
    </source>
</evidence>
<accession>A0ABS7PMX9</accession>
<dbReference type="Proteomes" id="UP000706039">
    <property type="component" value="Unassembled WGS sequence"/>
</dbReference>
<proteinExistence type="predicted"/>
<feature type="signal peptide" evidence="2">
    <location>
        <begin position="1"/>
        <end position="21"/>
    </location>
</feature>
<protein>
    <recommendedName>
        <fullName evidence="5">DUF1254 domain-containing protein</fullName>
    </recommendedName>
</protein>
<feature type="region of interest" description="Disordered" evidence="1">
    <location>
        <begin position="239"/>
        <end position="260"/>
    </location>
</feature>
<evidence type="ECO:0000256" key="1">
    <source>
        <dbReference type="SAM" id="MobiDB-lite"/>
    </source>
</evidence>
<dbReference type="RefSeq" id="WP_222989438.1">
    <property type="nucleotide sequence ID" value="NZ_JAINVV010000004.1"/>
</dbReference>